<evidence type="ECO:0000313" key="3">
    <source>
        <dbReference type="Proteomes" id="UP000005707"/>
    </source>
</evidence>
<evidence type="ECO:0000313" key="2">
    <source>
        <dbReference type="EMBL" id="ERJ12843.1"/>
    </source>
</evidence>
<protein>
    <submittedName>
        <fullName evidence="2">Uncharacterized protein</fullName>
    </submittedName>
</protein>
<feature type="transmembrane region" description="Helical" evidence="1">
    <location>
        <begin position="284"/>
        <end position="303"/>
    </location>
</feature>
<dbReference type="RefSeq" id="WP_008825744.1">
    <property type="nucleotide sequence ID" value="NZ_AFNU02000003.1"/>
</dbReference>
<evidence type="ECO:0000256" key="1">
    <source>
        <dbReference type="SAM" id="Phobius"/>
    </source>
</evidence>
<name>F7Q1N1_9MOLU</name>
<keyword evidence="3" id="KW-1185">Reference proteome</keyword>
<keyword evidence="1" id="KW-0812">Transmembrane</keyword>
<feature type="transmembrane region" description="Helical" evidence="1">
    <location>
        <begin position="20"/>
        <end position="40"/>
    </location>
</feature>
<dbReference type="Proteomes" id="UP000005707">
    <property type="component" value="Unassembled WGS sequence"/>
</dbReference>
<accession>F7Q1N1</accession>
<dbReference type="AlphaFoldDB" id="F7Q1N1"/>
<reference evidence="2 3" key="2">
    <citation type="journal article" date="2013" name="PLoS ONE">
        <title>INDIGO - INtegrated Data Warehouse of MIcrobial GenOmes with Examples from the Red Sea Extremophiles.</title>
        <authorList>
            <person name="Alam I."/>
            <person name="Antunes A."/>
            <person name="Kamau A.A."/>
            <person name="Ba Alawi W."/>
            <person name="Kalkatawi M."/>
            <person name="Stingl U."/>
            <person name="Bajic V.B."/>
        </authorList>
    </citation>
    <scope>NUCLEOTIDE SEQUENCE [LARGE SCALE GENOMIC DNA]</scope>
    <source>
        <strain evidence="2 3">SSD-17B</strain>
    </source>
</reference>
<feature type="transmembrane region" description="Helical" evidence="1">
    <location>
        <begin position="154"/>
        <end position="178"/>
    </location>
</feature>
<feature type="transmembrane region" description="Helical" evidence="1">
    <location>
        <begin position="60"/>
        <end position="85"/>
    </location>
</feature>
<reference evidence="2 3" key="1">
    <citation type="journal article" date="2011" name="J. Bacteriol.">
        <title>Genome sequence of Haloplasma contractile, an unusual contractile bacterium from a deep-sea anoxic brine lake.</title>
        <authorList>
            <person name="Antunes A."/>
            <person name="Alam I."/>
            <person name="El Dorry H."/>
            <person name="Siam R."/>
            <person name="Robertson A."/>
            <person name="Bajic V.B."/>
            <person name="Stingl U."/>
        </authorList>
    </citation>
    <scope>NUCLEOTIDE SEQUENCE [LARGE SCALE GENOMIC DNA]</scope>
    <source>
        <strain evidence="2 3">SSD-17B</strain>
    </source>
</reference>
<keyword evidence="1" id="KW-0472">Membrane</keyword>
<keyword evidence="1" id="KW-1133">Transmembrane helix</keyword>
<organism evidence="2 3">
    <name type="scientific">Haloplasma contractile SSD-17B</name>
    <dbReference type="NCBI Taxonomy" id="1033810"/>
    <lineage>
        <taxon>Bacteria</taxon>
        <taxon>Bacillati</taxon>
        <taxon>Mycoplasmatota</taxon>
        <taxon>Mollicutes</taxon>
        <taxon>Haloplasmatales</taxon>
        <taxon>Haloplasmataceae</taxon>
        <taxon>Haloplasma</taxon>
    </lineage>
</organism>
<feature type="transmembrane region" description="Helical" evidence="1">
    <location>
        <begin position="112"/>
        <end position="142"/>
    </location>
</feature>
<feature type="transmembrane region" description="Helical" evidence="1">
    <location>
        <begin position="185"/>
        <end position="203"/>
    </location>
</feature>
<dbReference type="STRING" id="1033810.HLPCO_001183"/>
<dbReference type="EMBL" id="AFNU02000003">
    <property type="protein sequence ID" value="ERJ12843.1"/>
    <property type="molecule type" value="Genomic_DNA"/>
</dbReference>
<comment type="caution">
    <text evidence="2">The sequence shown here is derived from an EMBL/GenBank/DDBJ whole genome shotgun (WGS) entry which is preliminary data.</text>
</comment>
<proteinExistence type="predicted"/>
<dbReference type="InParanoid" id="F7Q1N1"/>
<sequence length="316" mass="36578">MIKLTGILILRILKSYKIYIFMALNIILTGSYFIFAGVSHEKEFILSPLFRYNIDHFRNIIQIISFAESIYYIPLGILLWLFILFEVVKNFGTNNANGVLLTHITRPVSRCAYFFTLFIALFIAFLVVSLFNIIISYCLFILNFGFHNEALIKLVLASILYAVWHILVIISCLTFIVIMVKRIELAVIISGVLMVGASFSFILKDYLIEVSHYYNTDLIRLVVPFTIVDAYPYLFTVRHLFQVFDERTPMRLLEFYHKFGLSVSYTPDPDNGFSFFKVSRLDRLIEGIVLITIPILNGVLLYLSMVKFKRMDITGD</sequence>
<gene>
    <name evidence="2" type="ORF">HLPCO_001183</name>
</gene>